<protein>
    <submittedName>
        <fullName evidence="5">XRE family transcriptional regulator</fullName>
    </submittedName>
</protein>
<dbReference type="Pfam" id="PF01381">
    <property type="entry name" value="HTH_3"/>
    <property type="match status" value="1"/>
</dbReference>
<evidence type="ECO:0000256" key="2">
    <source>
        <dbReference type="ARBA" id="ARBA00023125"/>
    </source>
</evidence>
<dbReference type="CDD" id="cd02209">
    <property type="entry name" value="cupin_XRE_C"/>
    <property type="match status" value="1"/>
</dbReference>
<feature type="domain" description="HTH cro/C1-type" evidence="4">
    <location>
        <begin position="14"/>
        <end position="68"/>
    </location>
</feature>
<dbReference type="InterPro" id="IPR014710">
    <property type="entry name" value="RmlC-like_jellyroll"/>
</dbReference>
<dbReference type="Proteomes" id="UP001057877">
    <property type="component" value="Chromosome"/>
</dbReference>
<dbReference type="InterPro" id="IPR013096">
    <property type="entry name" value="Cupin_2"/>
</dbReference>
<dbReference type="Gene3D" id="1.10.260.40">
    <property type="entry name" value="lambda repressor-like DNA-binding domains"/>
    <property type="match status" value="1"/>
</dbReference>
<dbReference type="SMART" id="SM00530">
    <property type="entry name" value="HTH_XRE"/>
    <property type="match status" value="1"/>
</dbReference>
<keyword evidence="3" id="KW-0804">Transcription</keyword>
<accession>A0ABY5SIR2</accession>
<dbReference type="Gene3D" id="2.60.120.10">
    <property type="entry name" value="Jelly Rolls"/>
    <property type="match status" value="1"/>
</dbReference>
<evidence type="ECO:0000256" key="3">
    <source>
        <dbReference type="ARBA" id="ARBA00023163"/>
    </source>
</evidence>
<dbReference type="PANTHER" id="PTHR46797">
    <property type="entry name" value="HTH-TYPE TRANSCRIPTIONAL REGULATOR"/>
    <property type="match status" value="1"/>
</dbReference>
<dbReference type="PANTHER" id="PTHR46797:SF23">
    <property type="entry name" value="HTH-TYPE TRANSCRIPTIONAL REGULATOR SUTR"/>
    <property type="match status" value="1"/>
</dbReference>
<proteinExistence type="predicted"/>
<dbReference type="InterPro" id="IPR050807">
    <property type="entry name" value="TransReg_Diox_bact_type"/>
</dbReference>
<gene>
    <name evidence="5" type="ORF">L1F29_16385</name>
</gene>
<dbReference type="PROSITE" id="PS50943">
    <property type="entry name" value="HTH_CROC1"/>
    <property type="match status" value="1"/>
</dbReference>
<dbReference type="SUPFAM" id="SSF51182">
    <property type="entry name" value="RmlC-like cupins"/>
    <property type="match status" value="1"/>
</dbReference>
<keyword evidence="2" id="KW-0238">DNA-binding</keyword>
<dbReference type="CDD" id="cd00093">
    <property type="entry name" value="HTH_XRE"/>
    <property type="match status" value="1"/>
</dbReference>
<dbReference type="InterPro" id="IPR010982">
    <property type="entry name" value="Lambda_DNA-bd_dom_sf"/>
</dbReference>
<keyword evidence="6" id="KW-1185">Reference proteome</keyword>
<dbReference type="RefSeq" id="WP_258389374.1">
    <property type="nucleotide sequence ID" value="NZ_CP091430.1"/>
</dbReference>
<keyword evidence="1" id="KW-0805">Transcription regulation</keyword>
<evidence type="ECO:0000313" key="5">
    <source>
        <dbReference type="EMBL" id="UVI33320.1"/>
    </source>
</evidence>
<organism evidence="5 6">
    <name type="scientific">Paenibacillus spongiae</name>
    <dbReference type="NCBI Taxonomy" id="2909671"/>
    <lineage>
        <taxon>Bacteria</taxon>
        <taxon>Bacillati</taxon>
        <taxon>Bacillota</taxon>
        <taxon>Bacilli</taxon>
        <taxon>Bacillales</taxon>
        <taxon>Paenibacillaceae</taxon>
        <taxon>Paenibacillus</taxon>
    </lineage>
</organism>
<dbReference type="EMBL" id="CP091430">
    <property type="protein sequence ID" value="UVI33320.1"/>
    <property type="molecule type" value="Genomic_DNA"/>
</dbReference>
<evidence type="ECO:0000259" key="4">
    <source>
        <dbReference type="PROSITE" id="PS50943"/>
    </source>
</evidence>
<dbReference type="Pfam" id="PF07883">
    <property type="entry name" value="Cupin_2"/>
    <property type="match status" value="1"/>
</dbReference>
<dbReference type="SUPFAM" id="SSF47413">
    <property type="entry name" value="lambda repressor-like DNA-binding domains"/>
    <property type="match status" value="1"/>
</dbReference>
<evidence type="ECO:0000313" key="6">
    <source>
        <dbReference type="Proteomes" id="UP001057877"/>
    </source>
</evidence>
<dbReference type="InterPro" id="IPR001387">
    <property type="entry name" value="Cro/C1-type_HTH"/>
</dbReference>
<sequence length="188" mass="21596">MEQDQIHKKVGKNLQNIRKTRMLTLDQMADVTGVSKAMLGQIERGESNPTISILWKIVNGLRISFTSLIEADSSTITHYSLQNVEPFIEQDGRYRTYPLIPFDQNKRFEIFTVEMEPGCRHTSEPHHAGVEEYILLISGQLTVSFEQQTYILNAGEALHFMADQIHTYENLSGEKVSYQAIIFYPEQQ</sequence>
<reference evidence="5" key="1">
    <citation type="submission" date="2022-01" db="EMBL/GenBank/DDBJ databases">
        <title>Paenibacillus spongiae sp. nov., isolated from marine sponge.</title>
        <authorList>
            <person name="Li Z."/>
            <person name="Zhang M."/>
        </authorList>
    </citation>
    <scope>NUCLEOTIDE SEQUENCE</scope>
    <source>
        <strain evidence="5">PHS-Z3</strain>
    </source>
</reference>
<dbReference type="InterPro" id="IPR011051">
    <property type="entry name" value="RmlC_Cupin_sf"/>
</dbReference>
<name>A0ABY5SIR2_9BACL</name>
<evidence type="ECO:0000256" key="1">
    <source>
        <dbReference type="ARBA" id="ARBA00023015"/>
    </source>
</evidence>